<feature type="compositionally biased region" description="Basic and acidic residues" evidence="2">
    <location>
        <begin position="551"/>
        <end position="566"/>
    </location>
</feature>
<protein>
    <recommendedName>
        <fullName evidence="3">DUF7603 domain-containing protein</fullName>
    </recommendedName>
</protein>
<accession>A0A9W9SIS7</accession>
<comment type="caution">
    <text evidence="4">The sequence shown here is derived from an EMBL/GenBank/DDBJ whole genome shotgun (WGS) entry which is preliminary data.</text>
</comment>
<evidence type="ECO:0000313" key="5">
    <source>
        <dbReference type="Proteomes" id="UP001147747"/>
    </source>
</evidence>
<sequence length="928" mass="103279">MASTDNPTSGSPATNSTPDYHHSDTVDLPPSPPSSSSQLPLRRKPLPAYANPPQPGPAHPSSPLSIEGDITQPTSIPPHEHPSSPSVDGDPFISVPRNSNRYSRGSVPTKPLRIDTRASTASAYLRSVVEDEDDDDDESVDFFDESYEQQFTNGIGTPLHSRLVSEPFIPVLNSPPPTQRRASSMALHPPMNRPPPLHIDIDQRSMSMSMGQADPRQPKTPGKKISSFFGWKGNTNAPAATSPGGESSSTEISDGGRSSLYSPMPPLANVPIKPASPYDPKTPGFGPLQRTPSLGTASGTEHVIASKINDLENELREISSELAGSIRREMELEDLVERLQLEGPDVNRRTSDYFSDSGTSSVRYAPDRSEDIEKIRRAAEQERGQLKVELSQKLQEERMQRTASESHVQILENQVQQLRRERTDLSDLSSKTHELEGALENTRRKLLEERQSKDNFEDLLTAMRVELEQLRNERDLLREGKAPPADMQRLIEEIEALKIENASLAQLQGGRFASIAEEDGGSSKRNSAFGLSRSNSLAQETQRSNSVKAGGNERESGNGESLVDKVNDIEVQRDALHRTLKSLLDRQAFQAQEFEKRARLMEIEVQRAKQSGPPRKLGYEKEVSSLRDDLNHLRMRAEDALDGKWQCEKNLAGLKMDLDRAEQDTGYLRSLLQEHDAVVSEGLEADGESFAEVMATSSSLESAYKQLQLERQQAGAGAESNELTEAFARTESLAEQVQYQLQTNSSLRNRLESAILKGERDQQLSVERINILQSRMKELEDVLLYAQQYSEEAMSKHEDEIRLMKENQNAQLVRMKNGSRTPVALSPRPQNAPFSSRTPRLDQTTSGTGVPLTEIIQAEALEKHIKGLERLLREADMEMEEAVGRMNHAQVDVAQLQSDRDEALRQTRRLQADIQTERDSFKALAGYV</sequence>
<feature type="region of interest" description="Disordered" evidence="2">
    <location>
        <begin position="820"/>
        <end position="848"/>
    </location>
</feature>
<feature type="compositionally biased region" description="Polar residues" evidence="2">
    <location>
        <begin position="828"/>
        <end position="848"/>
    </location>
</feature>
<feature type="compositionally biased region" description="Polar residues" evidence="2">
    <location>
        <begin position="532"/>
        <end position="547"/>
    </location>
</feature>
<feature type="region of interest" description="Disordered" evidence="2">
    <location>
        <begin position="1"/>
        <end position="114"/>
    </location>
</feature>
<name>A0A9W9SIS7_9EURO</name>
<feature type="compositionally biased region" description="Polar residues" evidence="2">
    <location>
        <begin position="233"/>
        <end position="252"/>
    </location>
</feature>
<evidence type="ECO:0000259" key="3">
    <source>
        <dbReference type="Pfam" id="PF24554"/>
    </source>
</evidence>
<feature type="domain" description="DUF7603" evidence="3">
    <location>
        <begin position="650"/>
        <end position="781"/>
    </location>
</feature>
<keyword evidence="1" id="KW-0175">Coiled coil</keyword>
<dbReference type="RefSeq" id="XP_056482733.1">
    <property type="nucleotide sequence ID" value="XM_056636703.1"/>
</dbReference>
<feature type="coiled-coil region" evidence="1">
    <location>
        <begin position="369"/>
        <end position="507"/>
    </location>
</feature>
<dbReference type="InterPro" id="IPR056023">
    <property type="entry name" value="DUF7603"/>
</dbReference>
<dbReference type="AlphaFoldDB" id="A0A9W9SIS7"/>
<reference evidence="4" key="1">
    <citation type="submission" date="2022-12" db="EMBL/GenBank/DDBJ databases">
        <authorList>
            <person name="Petersen C."/>
        </authorList>
    </citation>
    <scope>NUCLEOTIDE SEQUENCE</scope>
    <source>
        <strain evidence="4">IBT 29677</strain>
    </source>
</reference>
<organism evidence="4 5">
    <name type="scientific">Penicillium cosmopolitanum</name>
    <dbReference type="NCBI Taxonomy" id="1131564"/>
    <lineage>
        <taxon>Eukaryota</taxon>
        <taxon>Fungi</taxon>
        <taxon>Dikarya</taxon>
        <taxon>Ascomycota</taxon>
        <taxon>Pezizomycotina</taxon>
        <taxon>Eurotiomycetes</taxon>
        <taxon>Eurotiomycetidae</taxon>
        <taxon>Eurotiales</taxon>
        <taxon>Aspergillaceae</taxon>
        <taxon>Penicillium</taxon>
    </lineage>
</organism>
<feature type="region of interest" description="Disordered" evidence="2">
    <location>
        <begin position="170"/>
        <end position="297"/>
    </location>
</feature>
<dbReference type="GeneID" id="81375683"/>
<evidence type="ECO:0000256" key="1">
    <source>
        <dbReference type="SAM" id="Coils"/>
    </source>
</evidence>
<dbReference type="Pfam" id="PF24554">
    <property type="entry name" value="DUF7603"/>
    <property type="match status" value="1"/>
</dbReference>
<feature type="coiled-coil region" evidence="1">
    <location>
        <begin position="858"/>
        <end position="913"/>
    </location>
</feature>
<dbReference type="OrthoDB" id="5395440at2759"/>
<evidence type="ECO:0000256" key="2">
    <source>
        <dbReference type="SAM" id="MobiDB-lite"/>
    </source>
</evidence>
<evidence type="ECO:0000313" key="4">
    <source>
        <dbReference type="EMBL" id="KAJ5378947.1"/>
    </source>
</evidence>
<feature type="region of interest" description="Disordered" evidence="2">
    <location>
        <begin position="516"/>
        <end position="566"/>
    </location>
</feature>
<reference evidence="4" key="2">
    <citation type="journal article" date="2023" name="IMA Fungus">
        <title>Comparative genomic study of the Penicillium genus elucidates a diverse pangenome and 15 lateral gene transfer events.</title>
        <authorList>
            <person name="Petersen C."/>
            <person name="Sorensen T."/>
            <person name="Nielsen M.R."/>
            <person name="Sondergaard T.E."/>
            <person name="Sorensen J.L."/>
            <person name="Fitzpatrick D.A."/>
            <person name="Frisvad J.C."/>
            <person name="Nielsen K.L."/>
        </authorList>
    </citation>
    <scope>NUCLEOTIDE SEQUENCE</scope>
    <source>
        <strain evidence="4">IBT 29677</strain>
    </source>
</reference>
<dbReference type="EMBL" id="JAPZBU010000011">
    <property type="protein sequence ID" value="KAJ5378947.1"/>
    <property type="molecule type" value="Genomic_DNA"/>
</dbReference>
<dbReference type="Proteomes" id="UP001147747">
    <property type="component" value="Unassembled WGS sequence"/>
</dbReference>
<keyword evidence="5" id="KW-1185">Reference proteome</keyword>
<proteinExistence type="predicted"/>
<gene>
    <name evidence="4" type="ORF">N7509_012066</name>
</gene>
<feature type="compositionally biased region" description="Polar residues" evidence="2">
    <location>
        <begin position="1"/>
        <end position="18"/>
    </location>
</feature>
<feature type="compositionally biased region" description="Pro residues" evidence="2">
    <location>
        <begin position="50"/>
        <end position="60"/>
    </location>
</feature>